<feature type="transmembrane region" description="Helical" evidence="6">
    <location>
        <begin position="603"/>
        <end position="627"/>
    </location>
</feature>
<dbReference type="PANTHER" id="PTHR48021:SF68">
    <property type="entry name" value="MAJOR FACILITATOR SUPERFAMILY (MFS) PROFILE DOMAIN-CONTAINING PROTEIN"/>
    <property type="match status" value="1"/>
</dbReference>
<feature type="transmembrane region" description="Helical" evidence="6">
    <location>
        <begin position="571"/>
        <end position="591"/>
    </location>
</feature>
<feature type="transmembrane region" description="Helical" evidence="6">
    <location>
        <begin position="506"/>
        <end position="529"/>
    </location>
</feature>
<dbReference type="Pfam" id="PF00083">
    <property type="entry name" value="Sugar_tr"/>
    <property type="match status" value="1"/>
</dbReference>
<dbReference type="STRING" id="151549.A0A4C1XR54"/>
<comment type="caution">
    <text evidence="8">The sequence shown here is derived from an EMBL/GenBank/DDBJ whole genome shotgun (WGS) entry which is preliminary data.</text>
</comment>
<dbReference type="InterPro" id="IPR050549">
    <property type="entry name" value="MFS_Trehalose_Transporter"/>
</dbReference>
<comment type="subcellular location">
    <subcellularLocation>
        <location evidence="1">Membrane</location>
        <topology evidence="1">Multi-pass membrane protein</topology>
    </subcellularLocation>
</comment>
<dbReference type="PRINTS" id="PR00171">
    <property type="entry name" value="SUGRTRNSPORT"/>
</dbReference>
<dbReference type="Proteomes" id="UP000299102">
    <property type="component" value="Unassembled WGS sequence"/>
</dbReference>
<dbReference type="PROSITE" id="PS00217">
    <property type="entry name" value="SUGAR_TRANSPORT_2"/>
    <property type="match status" value="1"/>
</dbReference>
<protein>
    <submittedName>
        <fullName evidence="8">Facilitated trehalose transporter Tret1</fullName>
    </submittedName>
</protein>
<proteinExistence type="predicted"/>
<name>A0A4C1XR54_EUMVA</name>
<dbReference type="PANTHER" id="PTHR48021">
    <property type="match status" value="1"/>
</dbReference>
<evidence type="ECO:0000259" key="7">
    <source>
        <dbReference type="PROSITE" id="PS50850"/>
    </source>
</evidence>
<evidence type="ECO:0000313" key="8">
    <source>
        <dbReference type="EMBL" id="GBP65074.1"/>
    </source>
</evidence>
<dbReference type="Gene3D" id="1.20.1250.20">
    <property type="entry name" value="MFS general substrate transporter like domains"/>
    <property type="match status" value="1"/>
</dbReference>
<dbReference type="AlphaFoldDB" id="A0A4C1XR54"/>
<feature type="transmembrane region" description="Helical" evidence="6">
    <location>
        <begin position="639"/>
        <end position="661"/>
    </location>
</feature>
<feature type="transmembrane region" description="Helical" evidence="6">
    <location>
        <begin position="417"/>
        <end position="438"/>
    </location>
</feature>
<evidence type="ECO:0000256" key="4">
    <source>
        <dbReference type="ARBA" id="ARBA00023136"/>
    </source>
</evidence>
<dbReference type="InterPro" id="IPR005829">
    <property type="entry name" value="Sugar_transporter_CS"/>
</dbReference>
<dbReference type="FunFam" id="1.20.1250.20:FF:000249">
    <property type="entry name" value="facilitated trehalose transporter Tret1"/>
    <property type="match status" value="1"/>
</dbReference>
<dbReference type="InterPro" id="IPR036259">
    <property type="entry name" value="MFS_trans_sf"/>
</dbReference>
<feature type="transmembrane region" description="Helical" evidence="6">
    <location>
        <begin position="306"/>
        <end position="327"/>
    </location>
</feature>
<keyword evidence="5" id="KW-0325">Glycoprotein</keyword>
<accession>A0A4C1XR54</accession>
<sequence length="721" mass="79471">MMKAEMELRLQPATSGKSCLCLQSLNLPTLYQFVYQLRFRSSKPRDISLADVNPIFYSSSAYDNRIESHLSRPAGTSRSHDCLYSRPHVRSRPSSVLRFGPGAACDSVPIRFYSRIVRNSLPHPAFNPDFATSHNSDLDEAENTADADMAVDGNAKENADPTVDGESGAEKSTVRSVFNVMSSKESLKSNKSDKDTKRLSNYLDNIKKSASALGLDSSKPDKDVALLRESNVVRRFSPVYRQGSEPKWRKRNPHGFVMFVRPLSLAAAASILVTFTAGLTSGYSAILIPELENSNGTIPGDRDTTSWIAAMAVLPMAPGCLISGWLMERFGRRTSHFIICAPFLLGWIFISFANELTLMLMGRFFTGLCTGLLGPLAPVYIGESTDPKYRGFFLAAVSLAIAVGILVAHLIGTFVTWRTTAMTCSVFPVLSAILLIFVPESPTWLISKGRIDAGVKSFAWLRGCGKEANAELKAIMEKQKIAAAEPPMKFMDKIKLLKSPELLKPLMIMIIFFSSCQFSGVNAIVFYSVEFVKKSVDPEVNRYMVMLIIDVVRVVMSVVACIVCRMFGRRPLCFISGIWTALSMFGLSIFVKMTADHTVSGMSWISIMFLMSYICAISVGLVPLPWIMCGELFPSRVRGLGSGISSATTFIAFFFVVKTAPTMLSDLGEFTTFLIYGAVTVCGTFVLYFILPETKGKSLQEIEDKFKSVKRKPATAELFSV</sequence>
<keyword evidence="9" id="KW-1185">Reference proteome</keyword>
<feature type="domain" description="Major facilitator superfamily (MFS) profile" evidence="7">
    <location>
        <begin position="262"/>
        <end position="695"/>
    </location>
</feature>
<evidence type="ECO:0000256" key="6">
    <source>
        <dbReference type="SAM" id="Phobius"/>
    </source>
</evidence>
<keyword evidence="3 6" id="KW-1133">Transmembrane helix</keyword>
<feature type="transmembrane region" description="Helical" evidence="6">
    <location>
        <begin position="541"/>
        <end position="564"/>
    </location>
</feature>
<evidence type="ECO:0000256" key="5">
    <source>
        <dbReference type="ARBA" id="ARBA00023180"/>
    </source>
</evidence>
<feature type="transmembrane region" description="Helical" evidence="6">
    <location>
        <begin position="673"/>
        <end position="691"/>
    </location>
</feature>
<evidence type="ECO:0000256" key="1">
    <source>
        <dbReference type="ARBA" id="ARBA00004141"/>
    </source>
</evidence>
<dbReference type="GO" id="GO:0022857">
    <property type="term" value="F:transmembrane transporter activity"/>
    <property type="evidence" value="ECO:0007669"/>
    <property type="project" value="InterPro"/>
</dbReference>
<dbReference type="PROSITE" id="PS50850">
    <property type="entry name" value="MFS"/>
    <property type="match status" value="1"/>
</dbReference>
<keyword evidence="2 6" id="KW-0812">Transmembrane</keyword>
<dbReference type="EMBL" id="BGZK01000918">
    <property type="protein sequence ID" value="GBP65074.1"/>
    <property type="molecule type" value="Genomic_DNA"/>
</dbReference>
<evidence type="ECO:0000256" key="3">
    <source>
        <dbReference type="ARBA" id="ARBA00022989"/>
    </source>
</evidence>
<feature type="transmembrane region" description="Helical" evidence="6">
    <location>
        <begin position="392"/>
        <end position="411"/>
    </location>
</feature>
<dbReference type="SUPFAM" id="SSF103473">
    <property type="entry name" value="MFS general substrate transporter"/>
    <property type="match status" value="1"/>
</dbReference>
<dbReference type="OrthoDB" id="6612291at2759"/>
<feature type="transmembrane region" description="Helical" evidence="6">
    <location>
        <begin position="334"/>
        <end position="354"/>
    </location>
</feature>
<feature type="transmembrane region" description="Helical" evidence="6">
    <location>
        <begin position="259"/>
        <end position="286"/>
    </location>
</feature>
<dbReference type="InterPro" id="IPR003663">
    <property type="entry name" value="Sugar/inositol_transpt"/>
</dbReference>
<keyword evidence="4 6" id="KW-0472">Membrane</keyword>
<dbReference type="InterPro" id="IPR020846">
    <property type="entry name" value="MFS_dom"/>
</dbReference>
<evidence type="ECO:0000313" key="9">
    <source>
        <dbReference type="Proteomes" id="UP000299102"/>
    </source>
</evidence>
<dbReference type="InterPro" id="IPR005828">
    <property type="entry name" value="MFS_sugar_transport-like"/>
</dbReference>
<dbReference type="GO" id="GO:0016020">
    <property type="term" value="C:membrane"/>
    <property type="evidence" value="ECO:0007669"/>
    <property type="project" value="UniProtKB-SubCell"/>
</dbReference>
<evidence type="ECO:0000256" key="2">
    <source>
        <dbReference type="ARBA" id="ARBA00022692"/>
    </source>
</evidence>
<reference evidence="8 9" key="1">
    <citation type="journal article" date="2019" name="Commun. Biol.">
        <title>The bagworm genome reveals a unique fibroin gene that provides high tensile strength.</title>
        <authorList>
            <person name="Kono N."/>
            <person name="Nakamura H."/>
            <person name="Ohtoshi R."/>
            <person name="Tomita M."/>
            <person name="Numata K."/>
            <person name="Arakawa K."/>
        </authorList>
    </citation>
    <scope>NUCLEOTIDE SEQUENCE [LARGE SCALE GENOMIC DNA]</scope>
</reference>
<gene>
    <name evidence="8" type="primary">Tret1</name>
    <name evidence="8" type="ORF">EVAR_46868_1</name>
</gene>
<feature type="transmembrane region" description="Helical" evidence="6">
    <location>
        <begin position="360"/>
        <end position="380"/>
    </location>
</feature>
<organism evidence="8 9">
    <name type="scientific">Eumeta variegata</name>
    <name type="common">Bagworm moth</name>
    <name type="synonym">Eumeta japonica</name>
    <dbReference type="NCBI Taxonomy" id="151549"/>
    <lineage>
        <taxon>Eukaryota</taxon>
        <taxon>Metazoa</taxon>
        <taxon>Ecdysozoa</taxon>
        <taxon>Arthropoda</taxon>
        <taxon>Hexapoda</taxon>
        <taxon>Insecta</taxon>
        <taxon>Pterygota</taxon>
        <taxon>Neoptera</taxon>
        <taxon>Endopterygota</taxon>
        <taxon>Lepidoptera</taxon>
        <taxon>Glossata</taxon>
        <taxon>Ditrysia</taxon>
        <taxon>Tineoidea</taxon>
        <taxon>Psychidae</taxon>
        <taxon>Oiketicinae</taxon>
        <taxon>Eumeta</taxon>
    </lineage>
</organism>